<dbReference type="EMBL" id="BTSX01000003">
    <property type="protein sequence ID" value="GMS88427.1"/>
    <property type="molecule type" value="Genomic_DNA"/>
</dbReference>
<organism evidence="2 3">
    <name type="scientific">Pristionchus entomophagus</name>
    <dbReference type="NCBI Taxonomy" id="358040"/>
    <lineage>
        <taxon>Eukaryota</taxon>
        <taxon>Metazoa</taxon>
        <taxon>Ecdysozoa</taxon>
        <taxon>Nematoda</taxon>
        <taxon>Chromadorea</taxon>
        <taxon>Rhabditida</taxon>
        <taxon>Rhabditina</taxon>
        <taxon>Diplogasteromorpha</taxon>
        <taxon>Diplogasteroidea</taxon>
        <taxon>Neodiplogasteridae</taxon>
        <taxon>Pristionchus</taxon>
    </lineage>
</organism>
<evidence type="ECO:0000313" key="3">
    <source>
        <dbReference type="Proteomes" id="UP001432027"/>
    </source>
</evidence>
<accession>A0AAV5T1K3</accession>
<comment type="caution">
    <text evidence="2">The sequence shown here is derived from an EMBL/GenBank/DDBJ whole genome shotgun (WGS) entry which is preliminary data.</text>
</comment>
<keyword evidence="3" id="KW-1185">Reference proteome</keyword>
<dbReference type="AlphaFoldDB" id="A0AAV5T1K3"/>
<gene>
    <name evidence="2" type="ORF">PENTCL1PPCAC_10602</name>
</gene>
<dbReference type="Proteomes" id="UP001432027">
    <property type="component" value="Unassembled WGS sequence"/>
</dbReference>
<protein>
    <submittedName>
        <fullName evidence="2">Uncharacterized protein</fullName>
    </submittedName>
</protein>
<name>A0AAV5T1K3_9BILA</name>
<feature type="non-terminal residue" evidence="2">
    <location>
        <position position="1"/>
    </location>
</feature>
<proteinExistence type="predicted"/>
<feature type="region of interest" description="Disordered" evidence="1">
    <location>
        <begin position="1"/>
        <end position="72"/>
    </location>
</feature>
<evidence type="ECO:0000313" key="2">
    <source>
        <dbReference type="EMBL" id="GMS88427.1"/>
    </source>
</evidence>
<feature type="compositionally biased region" description="Basic residues" evidence="1">
    <location>
        <begin position="19"/>
        <end position="29"/>
    </location>
</feature>
<sequence>DFSQHQALRLNLPQAGRPRPLHPHLRRQQTTRIQGHALQPGSLLGQARERLYPSQRHSGGASDTRHRTRRQE</sequence>
<reference evidence="2" key="1">
    <citation type="submission" date="2023-10" db="EMBL/GenBank/DDBJ databases">
        <title>Genome assembly of Pristionchus species.</title>
        <authorList>
            <person name="Yoshida K."/>
            <person name="Sommer R.J."/>
        </authorList>
    </citation>
    <scope>NUCLEOTIDE SEQUENCE</scope>
    <source>
        <strain evidence="2">RS0144</strain>
    </source>
</reference>
<evidence type="ECO:0000256" key="1">
    <source>
        <dbReference type="SAM" id="MobiDB-lite"/>
    </source>
</evidence>